<gene>
    <name evidence="2" type="ORF">PV367_27710</name>
</gene>
<evidence type="ECO:0000313" key="2">
    <source>
        <dbReference type="EMBL" id="MDX3133485.1"/>
    </source>
</evidence>
<protein>
    <submittedName>
        <fullName evidence="2">Uncharacterized protein</fullName>
    </submittedName>
</protein>
<comment type="caution">
    <text evidence="2">The sequence shown here is derived from an EMBL/GenBank/DDBJ whole genome shotgun (WGS) entry which is preliminary data.</text>
</comment>
<dbReference type="Proteomes" id="UP001273589">
    <property type="component" value="Unassembled WGS sequence"/>
</dbReference>
<feature type="region of interest" description="Disordered" evidence="1">
    <location>
        <begin position="47"/>
        <end position="100"/>
    </location>
</feature>
<proteinExistence type="predicted"/>
<evidence type="ECO:0000256" key="1">
    <source>
        <dbReference type="SAM" id="MobiDB-lite"/>
    </source>
</evidence>
<name>A0AAJ2UNT0_9ACTN</name>
<dbReference type="EMBL" id="JARAWN010000210">
    <property type="protein sequence ID" value="MDX3133485.1"/>
    <property type="molecule type" value="Genomic_DNA"/>
</dbReference>
<dbReference type="AlphaFoldDB" id="A0AAJ2UNT0"/>
<evidence type="ECO:0000313" key="3">
    <source>
        <dbReference type="Proteomes" id="UP001273589"/>
    </source>
</evidence>
<feature type="compositionally biased region" description="Low complexity" evidence="1">
    <location>
        <begin position="47"/>
        <end position="68"/>
    </location>
</feature>
<reference evidence="2" key="1">
    <citation type="journal article" date="2023" name="Microb. Genom.">
        <title>Mesoterricola silvestris gen. nov., sp. nov., Mesoterricola sediminis sp. nov., Geothrix oryzae sp. nov., Geothrix edaphica sp. nov., Geothrix rubra sp. nov., and Geothrix limicola sp. nov., six novel members of Acidobacteriota isolated from soils.</title>
        <authorList>
            <person name="Weisberg A.J."/>
            <person name="Pearce E."/>
            <person name="Kramer C.G."/>
            <person name="Chang J.H."/>
            <person name="Clarke C.R."/>
        </authorList>
    </citation>
    <scope>NUCLEOTIDE SEQUENCE</scope>
    <source>
        <strain evidence="2">ND06-05F</strain>
    </source>
</reference>
<sequence>MSPRRSLLTHGAAVLLGLAIGGGIGLAAGDDSKGGDTTRPAATITATETATTVPAAAATPSGTSAGAAKKPTADEIPGDGTFIVGEDIEPGTYRSDGPQGGVVTYCSWERLSGTGRDAEDVIAANGGSGQDTVTVKEGDRAFSTSGCKPWKRVG</sequence>
<accession>A0AAJ2UNT0</accession>
<organism evidence="2 3">
    <name type="scientific">Streptomyces europaeiscabiei</name>
    <dbReference type="NCBI Taxonomy" id="146819"/>
    <lineage>
        <taxon>Bacteria</taxon>
        <taxon>Bacillati</taxon>
        <taxon>Actinomycetota</taxon>
        <taxon>Actinomycetes</taxon>
        <taxon>Kitasatosporales</taxon>
        <taxon>Streptomycetaceae</taxon>
        <taxon>Streptomyces</taxon>
    </lineage>
</organism>